<dbReference type="InterPro" id="IPR000468">
    <property type="entry name" value="Barstar"/>
</dbReference>
<reference evidence="3 4" key="1">
    <citation type="submission" date="2014-09" db="EMBL/GenBank/DDBJ databases">
        <authorList>
            <person name="Chan K.-G."/>
        </authorList>
    </citation>
    <scope>NUCLEOTIDE SEQUENCE [LARGE SCALE GENOMIC DNA]</scope>
    <source>
        <strain evidence="3 4">M006</strain>
    </source>
</reference>
<evidence type="ECO:0000256" key="1">
    <source>
        <dbReference type="ARBA" id="ARBA00006845"/>
    </source>
</evidence>
<dbReference type="KEGG" id="cem:LH23_22595"/>
<dbReference type="SUPFAM" id="SSF52038">
    <property type="entry name" value="Barstar-related"/>
    <property type="match status" value="1"/>
</dbReference>
<accession>A0AAN0S850</accession>
<evidence type="ECO:0000313" key="4">
    <source>
        <dbReference type="Proteomes" id="UP000029516"/>
    </source>
</evidence>
<comment type="similarity">
    <text evidence="1">Belongs to the barstar family.</text>
</comment>
<gene>
    <name evidence="3" type="ORF">LH23_22595</name>
</gene>
<dbReference type="EMBL" id="CP009458">
    <property type="protein sequence ID" value="AIR63348.1"/>
    <property type="molecule type" value="Genomic_DNA"/>
</dbReference>
<protein>
    <submittedName>
        <fullName evidence="3">Barnase inhibitor</fullName>
    </submittedName>
</protein>
<dbReference type="InterPro" id="IPR035905">
    <property type="entry name" value="Barstar-like_sf"/>
</dbReference>
<feature type="domain" description="Barstar (barnase inhibitor)" evidence="2">
    <location>
        <begin position="6"/>
        <end position="84"/>
    </location>
</feature>
<dbReference type="Proteomes" id="UP000029516">
    <property type="component" value="Chromosome"/>
</dbReference>
<sequence>MSVGELYLDGAHVLSEKEFHSIISASLGFGPYYGRNLDALWDRLSTDVERPVKIIWLNSDLSRIYLGSYFDEIIKIFERVKQQDVNLNWEEKFEYVLK</sequence>
<organism evidence="3 4">
    <name type="scientific">Cedecea neteri</name>
    <dbReference type="NCBI Taxonomy" id="158822"/>
    <lineage>
        <taxon>Bacteria</taxon>
        <taxon>Pseudomonadati</taxon>
        <taxon>Pseudomonadota</taxon>
        <taxon>Gammaproteobacteria</taxon>
        <taxon>Enterobacterales</taxon>
        <taxon>Enterobacteriaceae</taxon>
        <taxon>Cedecea</taxon>
    </lineage>
</organism>
<name>A0AAN0S850_9ENTR</name>
<evidence type="ECO:0000313" key="3">
    <source>
        <dbReference type="EMBL" id="AIR63348.1"/>
    </source>
</evidence>
<evidence type="ECO:0000259" key="2">
    <source>
        <dbReference type="Pfam" id="PF01337"/>
    </source>
</evidence>
<proteinExistence type="inferred from homology"/>
<dbReference type="Gene3D" id="3.30.370.10">
    <property type="entry name" value="Barstar-like"/>
    <property type="match status" value="1"/>
</dbReference>
<dbReference type="Pfam" id="PF01337">
    <property type="entry name" value="Barstar"/>
    <property type="match status" value="1"/>
</dbReference>
<dbReference type="AlphaFoldDB" id="A0AAN0S850"/>